<name>A0ABQ6A1X0_9GAMM</name>
<organism evidence="1 2">
    <name type="scientific">Marinospirillum insulare</name>
    <dbReference type="NCBI Taxonomy" id="217169"/>
    <lineage>
        <taxon>Bacteria</taxon>
        <taxon>Pseudomonadati</taxon>
        <taxon>Pseudomonadota</taxon>
        <taxon>Gammaproteobacteria</taxon>
        <taxon>Oceanospirillales</taxon>
        <taxon>Oceanospirillaceae</taxon>
        <taxon>Marinospirillum</taxon>
    </lineage>
</organism>
<sequence length="184" mass="20468">MALNNNYRRMLQLLEGIKQPVSIPRGSAGFYTDIKRSELGLNFAAKLDGQVHRARMSLTLTADQQVKIIDLVGTQPLIDLENANPLSGQGVSSFLVNTLINTLNNVLPETAVITGRLKAPQSLVLEPLAARRNFWRRFGFDIEGWGEGRERVICELGNLETYAERLLGSELTSGLDLMHQHLID</sequence>
<dbReference type="EMBL" id="BSOR01000080">
    <property type="protein sequence ID" value="GLR65265.1"/>
    <property type="molecule type" value="Genomic_DNA"/>
</dbReference>
<comment type="caution">
    <text evidence="1">The sequence shown here is derived from an EMBL/GenBank/DDBJ whole genome shotgun (WGS) entry which is preliminary data.</text>
</comment>
<dbReference type="Proteomes" id="UP001156682">
    <property type="component" value="Unassembled WGS sequence"/>
</dbReference>
<evidence type="ECO:0000313" key="2">
    <source>
        <dbReference type="Proteomes" id="UP001156682"/>
    </source>
</evidence>
<reference evidence="2" key="1">
    <citation type="journal article" date="2019" name="Int. J. Syst. Evol. Microbiol.">
        <title>The Global Catalogue of Microorganisms (GCM) 10K type strain sequencing project: providing services to taxonomists for standard genome sequencing and annotation.</title>
        <authorList>
            <consortium name="The Broad Institute Genomics Platform"/>
            <consortium name="The Broad Institute Genome Sequencing Center for Infectious Disease"/>
            <person name="Wu L."/>
            <person name="Ma J."/>
        </authorList>
    </citation>
    <scope>NUCLEOTIDE SEQUENCE [LARGE SCALE GENOMIC DNA]</scope>
    <source>
        <strain evidence="2">NBRC 100033</strain>
    </source>
</reference>
<proteinExistence type="predicted"/>
<evidence type="ECO:0000313" key="1">
    <source>
        <dbReference type="EMBL" id="GLR65265.1"/>
    </source>
</evidence>
<protein>
    <submittedName>
        <fullName evidence="1">Uncharacterized protein</fullName>
    </submittedName>
</protein>
<accession>A0ABQ6A1X0</accession>
<gene>
    <name evidence="1" type="ORF">GCM10007878_27040</name>
</gene>
<keyword evidence="2" id="KW-1185">Reference proteome</keyword>